<dbReference type="RefSeq" id="WP_198746295.1">
    <property type="nucleotide sequence ID" value="NZ_JAEHTE010000001.1"/>
</dbReference>
<accession>A0A8I1JJR9</accession>
<evidence type="ECO:0000313" key="2">
    <source>
        <dbReference type="EMBL" id="MBI6882685.1"/>
    </source>
</evidence>
<reference evidence="2" key="1">
    <citation type="submission" date="2020-12" db="EMBL/GenBank/DDBJ databases">
        <title>Enhanced detection system for hospital associated transmission using whole genome sequencing surveillance.</title>
        <authorList>
            <person name="Harrison L.H."/>
            <person name="Van Tyne D."/>
            <person name="Marsh J.W."/>
            <person name="Griffith M.P."/>
            <person name="Snyder D.J."/>
            <person name="Cooper V.S."/>
            <person name="Mustapha M."/>
        </authorList>
    </citation>
    <scope>NUCLEOTIDE SEQUENCE</scope>
    <source>
        <strain evidence="2">PSB00042</strain>
    </source>
</reference>
<keyword evidence="1" id="KW-0732">Signal</keyword>
<dbReference type="Proteomes" id="UP000637061">
    <property type="component" value="Unassembled WGS sequence"/>
</dbReference>
<feature type="signal peptide" evidence="1">
    <location>
        <begin position="1"/>
        <end position="26"/>
    </location>
</feature>
<comment type="caution">
    <text evidence="2">The sequence shown here is derived from an EMBL/GenBank/DDBJ whole genome shotgun (WGS) entry which is preliminary data.</text>
</comment>
<evidence type="ECO:0000256" key="1">
    <source>
        <dbReference type="SAM" id="SignalP"/>
    </source>
</evidence>
<gene>
    <name evidence="2" type="ORF">JEU22_02060</name>
</gene>
<proteinExistence type="predicted"/>
<name>A0A8I1JJR9_PSEPU</name>
<dbReference type="AlphaFoldDB" id="A0A8I1JJR9"/>
<dbReference type="EMBL" id="JAEHTE010000001">
    <property type="protein sequence ID" value="MBI6882685.1"/>
    <property type="molecule type" value="Genomic_DNA"/>
</dbReference>
<evidence type="ECO:0000313" key="3">
    <source>
        <dbReference type="Proteomes" id="UP000637061"/>
    </source>
</evidence>
<sequence>MNTLEIPMKSVVAAAILLCASTSALAMSVYRSGTDGAKIYSYIEPYLPDGMTALILEHDDPGAFLSETDERAKEKAGISGETIDHFIRRMADQNPHAKDFIAYAITGSAVPGNKPKVRFCAIVKMMVNAQDWEGALSHEALHCRNSQIRDAQAYRDYIIP</sequence>
<protein>
    <submittedName>
        <fullName evidence="2">Uncharacterized protein</fullName>
    </submittedName>
</protein>
<organism evidence="2 3">
    <name type="scientific">Pseudomonas putida</name>
    <name type="common">Arthrobacter siderocapsulatus</name>
    <dbReference type="NCBI Taxonomy" id="303"/>
    <lineage>
        <taxon>Bacteria</taxon>
        <taxon>Pseudomonadati</taxon>
        <taxon>Pseudomonadota</taxon>
        <taxon>Gammaproteobacteria</taxon>
        <taxon>Pseudomonadales</taxon>
        <taxon>Pseudomonadaceae</taxon>
        <taxon>Pseudomonas</taxon>
    </lineage>
</organism>
<feature type="chain" id="PRO_5034349453" evidence="1">
    <location>
        <begin position="27"/>
        <end position="160"/>
    </location>
</feature>